<organism evidence="1 2">
    <name type="scientific">Halopseudomonas formosensis</name>
    <dbReference type="NCBI Taxonomy" id="1002526"/>
    <lineage>
        <taxon>Bacteria</taxon>
        <taxon>Pseudomonadati</taxon>
        <taxon>Pseudomonadota</taxon>
        <taxon>Gammaproteobacteria</taxon>
        <taxon>Pseudomonadales</taxon>
        <taxon>Pseudomonadaceae</taxon>
        <taxon>Halopseudomonas</taxon>
    </lineage>
</organism>
<proteinExistence type="predicted"/>
<protein>
    <recommendedName>
        <fullName evidence="3">CHAT domain-containing protein</fullName>
    </recommendedName>
</protein>
<evidence type="ECO:0000313" key="1">
    <source>
        <dbReference type="EMBL" id="MDX9688695.1"/>
    </source>
</evidence>
<gene>
    <name evidence="1" type="ORF">RED13_000243</name>
</gene>
<accession>A0ABU5C0Y2</accession>
<dbReference type="RefSeq" id="WP_320332031.1">
    <property type="nucleotide sequence ID" value="NZ_JAVRDO010000013.1"/>
</dbReference>
<dbReference type="Proteomes" id="UP001281217">
    <property type="component" value="Unassembled WGS sequence"/>
</dbReference>
<evidence type="ECO:0000313" key="2">
    <source>
        <dbReference type="Proteomes" id="UP001281217"/>
    </source>
</evidence>
<reference evidence="2" key="1">
    <citation type="submission" date="2023-07" db="EMBL/GenBank/DDBJ databases">
        <authorList>
            <person name="de Witt J."/>
        </authorList>
    </citation>
    <scope>NUCLEOTIDE SEQUENCE [LARGE SCALE GENOMIC DNA]</scope>
    <source>
        <strain evidence="2">FZJ</strain>
    </source>
</reference>
<sequence>MRKVSRASRAILVLEAPWALDEADAHRTSVLPFIEGIAKLAGDVEVYYTTFYDKSSFHKALDHLCKCRFENAIVYLAAHGFKNKIGDVDIIQALTAIGIQSKSCNITGVLLGSCYVGGYTTEMEVCLEGTHLQWAAGYASTCSWLTGTQIDNALLASMIETDENDFKDREVIVRKLAEAIRPFNGDAVIGEDYKERSVTLRDSLRFVVQQKGSGNRARDVSDEVIEHAYDLEEA</sequence>
<evidence type="ECO:0008006" key="3">
    <source>
        <dbReference type="Google" id="ProtNLM"/>
    </source>
</evidence>
<keyword evidence="2" id="KW-1185">Reference proteome</keyword>
<dbReference type="EMBL" id="JAVRDO010000013">
    <property type="protein sequence ID" value="MDX9688695.1"/>
    <property type="molecule type" value="Genomic_DNA"/>
</dbReference>
<comment type="caution">
    <text evidence="1">The sequence shown here is derived from an EMBL/GenBank/DDBJ whole genome shotgun (WGS) entry which is preliminary data.</text>
</comment>
<name>A0ABU5C0Y2_9GAMM</name>